<dbReference type="EMBL" id="LAZR01010623">
    <property type="protein sequence ID" value="KKM65988.1"/>
    <property type="molecule type" value="Genomic_DNA"/>
</dbReference>
<proteinExistence type="predicted"/>
<accession>A0A0F9J8V8</accession>
<protein>
    <submittedName>
        <fullName evidence="1">Uncharacterized protein</fullName>
    </submittedName>
</protein>
<reference evidence="1" key="1">
    <citation type="journal article" date="2015" name="Nature">
        <title>Complex archaea that bridge the gap between prokaryotes and eukaryotes.</title>
        <authorList>
            <person name="Spang A."/>
            <person name="Saw J.H."/>
            <person name="Jorgensen S.L."/>
            <person name="Zaremba-Niedzwiedzka K."/>
            <person name="Martijn J."/>
            <person name="Lind A.E."/>
            <person name="van Eijk R."/>
            <person name="Schleper C."/>
            <person name="Guy L."/>
            <person name="Ettema T.J."/>
        </authorList>
    </citation>
    <scope>NUCLEOTIDE SEQUENCE</scope>
</reference>
<comment type="caution">
    <text evidence="1">The sequence shown here is derived from an EMBL/GenBank/DDBJ whole genome shotgun (WGS) entry which is preliminary data.</text>
</comment>
<name>A0A0F9J8V8_9ZZZZ</name>
<evidence type="ECO:0000313" key="1">
    <source>
        <dbReference type="EMBL" id="KKM65988.1"/>
    </source>
</evidence>
<sequence>MTEEQQNKENEQDMKLMSKQERYEYVVKELKRHKRMGWAADWSADWKRLKAEKAKLEKELKNV</sequence>
<dbReference type="AlphaFoldDB" id="A0A0F9J8V8"/>
<gene>
    <name evidence="1" type="ORF">LCGC14_1485800</name>
</gene>
<organism evidence="1">
    <name type="scientific">marine sediment metagenome</name>
    <dbReference type="NCBI Taxonomy" id="412755"/>
    <lineage>
        <taxon>unclassified sequences</taxon>
        <taxon>metagenomes</taxon>
        <taxon>ecological metagenomes</taxon>
    </lineage>
</organism>